<dbReference type="EC" id="2.7.7.7" evidence="6"/>
<evidence type="ECO:0000313" key="8">
    <source>
        <dbReference type="EMBL" id="OPX46436.1"/>
    </source>
</evidence>
<dbReference type="GO" id="GO:0006281">
    <property type="term" value="P:DNA repair"/>
    <property type="evidence" value="ECO:0007669"/>
    <property type="project" value="UniProtKB-UniRule"/>
</dbReference>
<evidence type="ECO:0000313" key="9">
    <source>
        <dbReference type="Proteomes" id="UP000191554"/>
    </source>
</evidence>
<feature type="binding site" evidence="6">
    <location>
        <position position="111"/>
    </location>
    <ligand>
        <name>Mg(2+)</name>
        <dbReference type="ChEBI" id="CHEBI:18420"/>
    </ligand>
</feature>
<feature type="domain" description="UmuC" evidence="7">
    <location>
        <begin position="5"/>
        <end position="193"/>
    </location>
</feature>
<dbReference type="InterPro" id="IPR036775">
    <property type="entry name" value="DNA_pol_Y-fam_lit_finger_sf"/>
</dbReference>
<dbReference type="InterPro" id="IPR024728">
    <property type="entry name" value="PolY_HhH_motif"/>
</dbReference>
<dbReference type="OrthoDB" id="9808813at2"/>
<reference evidence="8 9" key="1">
    <citation type="submission" date="2017-03" db="EMBL/GenBank/DDBJ databases">
        <title>Genome sequence of Clostridium hungatei DSM 14427.</title>
        <authorList>
            <person name="Poehlein A."/>
            <person name="Daniel R."/>
        </authorList>
    </citation>
    <scope>NUCLEOTIDE SEQUENCE [LARGE SCALE GENOMIC DNA]</scope>
    <source>
        <strain evidence="8 9">DSM 14427</strain>
    </source>
</reference>
<keyword evidence="6" id="KW-0238">DNA-binding</keyword>
<dbReference type="InterPro" id="IPR001126">
    <property type="entry name" value="UmuC"/>
</dbReference>
<dbReference type="Pfam" id="PF11799">
    <property type="entry name" value="IMS_C"/>
    <property type="match status" value="1"/>
</dbReference>
<dbReference type="Proteomes" id="UP000191554">
    <property type="component" value="Unassembled WGS sequence"/>
</dbReference>
<gene>
    <name evidence="8" type="primary">dinB_1</name>
    <name evidence="6" type="synonym">dinB</name>
    <name evidence="8" type="ORF">CLHUN_02520</name>
</gene>
<keyword evidence="5 6" id="KW-0239">DNA-directed DNA polymerase</keyword>
<dbReference type="Gene3D" id="1.10.150.20">
    <property type="entry name" value="5' to 3' exonuclease, C-terminal subdomain"/>
    <property type="match status" value="1"/>
</dbReference>
<dbReference type="GO" id="GO:0003684">
    <property type="term" value="F:damaged DNA binding"/>
    <property type="evidence" value="ECO:0007669"/>
    <property type="project" value="InterPro"/>
</dbReference>
<evidence type="ECO:0000256" key="4">
    <source>
        <dbReference type="ARBA" id="ARBA00022763"/>
    </source>
</evidence>
<keyword evidence="4 6" id="KW-0227">DNA damage</keyword>
<sequence length="415" mass="46626">MDRIIFHIDVNSAYLSWEATWRLQHGDTVDLRKIPSVVGGDETSRHGIVLAKSIPAKAYQIQTGESLYAVRQRCPSIVVVPPRYDLYMQCSAAMIRLLEEYSPNIQIFSIDECFLDFTCMERIWPDPAAAAHTIKDRIKQELGFTVNIGISNNKLLAKIAGDLKKPDMVHTLWKDEIPKKMWPLPVGDLYGIGRATIPKLHKLGIYTIGQLAQADPSVLSYYFKSYGKVMREYANGIESSDVASDGRPPMKGIGNSTTIGHDVDSREDAYKVLLSLTETVCMRLRQAKYCARLVAVSITSNEFVHCGHQHKFAAATDCTNDIYQAACMLFNQLWQGQNIRKLGVRVSEFCGNDFVQLSLFEKYDEKKKQLDAAIDSIRMQHGTRSVFRSCFLHSGYSPVSGGVPAEEYTMMTSIL</sequence>
<name>A0A1V4SSJ8_RUMHU</name>
<dbReference type="STRING" id="48256.CLHUN_02520"/>
<dbReference type="PANTHER" id="PTHR11076">
    <property type="entry name" value="DNA REPAIR POLYMERASE UMUC / TRANSFERASE FAMILY MEMBER"/>
    <property type="match status" value="1"/>
</dbReference>
<dbReference type="InterPro" id="IPR022880">
    <property type="entry name" value="DNApol_IV"/>
</dbReference>
<comment type="subcellular location">
    <subcellularLocation>
        <location evidence="6">Cytoplasm</location>
    </subcellularLocation>
</comment>
<dbReference type="Pfam" id="PF11798">
    <property type="entry name" value="IMS_HHH"/>
    <property type="match status" value="1"/>
</dbReference>
<evidence type="ECO:0000256" key="3">
    <source>
        <dbReference type="ARBA" id="ARBA00022695"/>
    </source>
</evidence>
<evidence type="ECO:0000256" key="6">
    <source>
        <dbReference type="HAMAP-Rule" id="MF_01113"/>
    </source>
</evidence>
<dbReference type="Gene3D" id="3.30.1490.100">
    <property type="entry name" value="DNA polymerase, Y-family, little finger domain"/>
    <property type="match status" value="1"/>
</dbReference>
<proteinExistence type="inferred from homology"/>
<dbReference type="InterPro" id="IPR017961">
    <property type="entry name" value="DNA_pol_Y-fam_little_finger"/>
</dbReference>
<keyword evidence="6" id="KW-0235">DNA replication</keyword>
<dbReference type="GO" id="GO:0000287">
    <property type="term" value="F:magnesium ion binding"/>
    <property type="evidence" value="ECO:0007669"/>
    <property type="project" value="UniProtKB-UniRule"/>
</dbReference>
<comment type="similarity">
    <text evidence="1 6">Belongs to the DNA polymerase type-Y family.</text>
</comment>
<dbReference type="Gene3D" id="3.30.70.270">
    <property type="match status" value="1"/>
</dbReference>
<dbReference type="Pfam" id="PF00817">
    <property type="entry name" value="IMS"/>
    <property type="match status" value="1"/>
</dbReference>
<dbReference type="EMBL" id="MZGX01000001">
    <property type="protein sequence ID" value="OPX46436.1"/>
    <property type="molecule type" value="Genomic_DNA"/>
</dbReference>
<comment type="cofactor">
    <cofactor evidence="6">
        <name>Mg(2+)</name>
        <dbReference type="ChEBI" id="CHEBI:18420"/>
    </cofactor>
    <text evidence="6">Binds 2 magnesium ions per subunit.</text>
</comment>
<keyword evidence="6" id="KW-0460">Magnesium</keyword>
<dbReference type="InterPro" id="IPR043128">
    <property type="entry name" value="Rev_trsase/Diguanyl_cyclase"/>
</dbReference>
<keyword evidence="3 6" id="KW-0548">Nucleotidyltransferase</keyword>
<dbReference type="Gene3D" id="3.40.1170.60">
    <property type="match status" value="1"/>
</dbReference>
<keyword evidence="6 8" id="KW-0808">Transferase</keyword>
<keyword evidence="6" id="KW-0234">DNA repair</keyword>
<evidence type="ECO:0000256" key="1">
    <source>
        <dbReference type="ARBA" id="ARBA00010945"/>
    </source>
</evidence>
<comment type="function">
    <text evidence="6">Poorly processive, error-prone DNA polymerase involved in untargeted mutagenesis. Copies undamaged DNA at stalled replication forks, which arise in vivo from mismatched or misaligned primer ends. These misaligned primers can be extended by PolIV. Exhibits no 3'-5' exonuclease (proofreading) activity. May be involved in translesional synthesis, in conjunction with the beta clamp from PolIII.</text>
</comment>
<feature type="binding site" evidence="6">
    <location>
        <position position="9"/>
    </location>
    <ligand>
        <name>Mg(2+)</name>
        <dbReference type="ChEBI" id="CHEBI:18420"/>
    </ligand>
</feature>
<feature type="site" description="Substrate discrimination" evidence="6">
    <location>
        <position position="14"/>
    </location>
</feature>
<dbReference type="PANTHER" id="PTHR11076:SF35">
    <property type="entry name" value="DNA REPAIR PROTEIN HOMOLOG YOBH"/>
    <property type="match status" value="1"/>
</dbReference>
<keyword evidence="9" id="KW-1185">Reference proteome</keyword>
<protein>
    <recommendedName>
        <fullName evidence="6">DNA polymerase IV</fullName>
        <shortName evidence="6">Pol IV</shortName>
        <ecNumber evidence="6">2.7.7.7</ecNumber>
    </recommendedName>
</protein>
<dbReference type="RefSeq" id="WP_080062749.1">
    <property type="nucleotide sequence ID" value="NZ_MZGX01000001.1"/>
</dbReference>
<keyword evidence="6" id="KW-0963">Cytoplasm</keyword>
<accession>A0A1V4SSJ8</accession>
<dbReference type="GO" id="GO:0006261">
    <property type="term" value="P:DNA-templated DNA replication"/>
    <property type="evidence" value="ECO:0007669"/>
    <property type="project" value="UniProtKB-UniRule"/>
</dbReference>
<keyword evidence="6" id="KW-0479">Metal-binding</keyword>
<evidence type="ECO:0000256" key="5">
    <source>
        <dbReference type="ARBA" id="ARBA00022932"/>
    </source>
</evidence>
<dbReference type="CDD" id="cd03586">
    <property type="entry name" value="PolY_Pol_IV_kappa"/>
    <property type="match status" value="1"/>
</dbReference>
<comment type="subunit">
    <text evidence="6">Monomer.</text>
</comment>
<comment type="caution">
    <text evidence="8">The sequence shown here is derived from an EMBL/GenBank/DDBJ whole genome shotgun (WGS) entry which is preliminary data.</text>
</comment>
<keyword evidence="2 6" id="KW-0515">Mutator protein</keyword>
<dbReference type="SUPFAM" id="SSF56672">
    <property type="entry name" value="DNA/RNA polymerases"/>
    <property type="match status" value="1"/>
</dbReference>
<dbReference type="InterPro" id="IPR043502">
    <property type="entry name" value="DNA/RNA_pol_sf"/>
</dbReference>
<comment type="catalytic activity">
    <reaction evidence="6">
        <text>DNA(n) + a 2'-deoxyribonucleoside 5'-triphosphate = DNA(n+1) + diphosphate</text>
        <dbReference type="Rhea" id="RHEA:22508"/>
        <dbReference type="Rhea" id="RHEA-COMP:17339"/>
        <dbReference type="Rhea" id="RHEA-COMP:17340"/>
        <dbReference type="ChEBI" id="CHEBI:33019"/>
        <dbReference type="ChEBI" id="CHEBI:61560"/>
        <dbReference type="ChEBI" id="CHEBI:173112"/>
        <dbReference type="EC" id="2.7.7.7"/>
    </reaction>
</comment>
<evidence type="ECO:0000259" key="7">
    <source>
        <dbReference type="PROSITE" id="PS50173"/>
    </source>
</evidence>
<dbReference type="PROSITE" id="PS50173">
    <property type="entry name" value="UMUC"/>
    <property type="match status" value="1"/>
</dbReference>
<dbReference type="InterPro" id="IPR050116">
    <property type="entry name" value="DNA_polymerase-Y"/>
</dbReference>
<dbReference type="SUPFAM" id="SSF100879">
    <property type="entry name" value="Lesion bypass DNA polymerase (Y-family), little finger domain"/>
    <property type="match status" value="1"/>
</dbReference>
<evidence type="ECO:0000256" key="2">
    <source>
        <dbReference type="ARBA" id="ARBA00022457"/>
    </source>
</evidence>
<dbReference type="GO" id="GO:0009432">
    <property type="term" value="P:SOS response"/>
    <property type="evidence" value="ECO:0007669"/>
    <property type="project" value="TreeGrafter"/>
</dbReference>
<dbReference type="GO" id="GO:0005829">
    <property type="term" value="C:cytosol"/>
    <property type="evidence" value="ECO:0007669"/>
    <property type="project" value="TreeGrafter"/>
</dbReference>
<dbReference type="GO" id="GO:0042276">
    <property type="term" value="P:error-prone translesion synthesis"/>
    <property type="evidence" value="ECO:0007669"/>
    <property type="project" value="TreeGrafter"/>
</dbReference>
<feature type="active site" evidence="6">
    <location>
        <position position="112"/>
    </location>
</feature>
<dbReference type="HAMAP" id="MF_01113">
    <property type="entry name" value="DNApol_IV"/>
    <property type="match status" value="1"/>
</dbReference>
<dbReference type="GO" id="GO:0003887">
    <property type="term" value="F:DNA-directed DNA polymerase activity"/>
    <property type="evidence" value="ECO:0007669"/>
    <property type="project" value="UniProtKB-UniRule"/>
</dbReference>
<organism evidence="8 9">
    <name type="scientific">Ruminiclostridium hungatei</name>
    <name type="common">Clostridium hungatei</name>
    <dbReference type="NCBI Taxonomy" id="48256"/>
    <lineage>
        <taxon>Bacteria</taxon>
        <taxon>Bacillati</taxon>
        <taxon>Bacillota</taxon>
        <taxon>Clostridia</taxon>
        <taxon>Eubacteriales</taxon>
        <taxon>Oscillospiraceae</taxon>
        <taxon>Ruminiclostridium</taxon>
    </lineage>
</organism>
<dbReference type="AlphaFoldDB" id="A0A1V4SSJ8"/>